<evidence type="ECO:0000259" key="8">
    <source>
        <dbReference type="Pfam" id="PF00432"/>
    </source>
</evidence>
<dbReference type="EMBL" id="JAPZBT010000001">
    <property type="protein sequence ID" value="KAJ5385280.1"/>
    <property type="molecule type" value="Genomic_DNA"/>
</dbReference>
<evidence type="ECO:0000256" key="2">
    <source>
        <dbReference type="ARBA" id="ARBA00010497"/>
    </source>
</evidence>
<dbReference type="AlphaFoldDB" id="A0A9W9SVD1"/>
<gene>
    <name evidence="9" type="ORF">N7517_003191</name>
</gene>
<proteinExistence type="inferred from homology"/>
<keyword evidence="5" id="KW-0479">Metal-binding</keyword>
<dbReference type="PANTHER" id="PTHR11774:SF4">
    <property type="entry name" value="GERANYLGERANYL TRANSFERASE TYPE-1 SUBUNIT BETA"/>
    <property type="match status" value="1"/>
</dbReference>
<comment type="caution">
    <text evidence="9">The sequence shown here is derived from an EMBL/GenBank/DDBJ whole genome shotgun (WGS) entry which is preliminary data.</text>
</comment>
<evidence type="ECO:0000256" key="3">
    <source>
        <dbReference type="ARBA" id="ARBA00022602"/>
    </source>
</evidence>
<dbReference type="GO" id="GO:0005953">
    <property type="term" value="C:CAAX-protein geranylgeranyltransferase complex"/>
    <property type="evidence" value="ECO:0007669"/>
    <property type="project" value="TreeGrafter"/>
</dbReference>
<dbReference type="RefSeq" id="XP_056585056.1">
    <property type="nucleotide sequence ID" value="XM_056720921.1"/>
</dbReference>
<keyword evidence="6" id="KW-0677">Repeat</keyword>
<keyword evidence="4" id="KW-0808">Transferase</keyword>
<evidence type="ECO:0000256" key="1">
    <source>
        <dbReference type="ARBA" id="ARBA00001947"/>
    </source>
</evidence>
<dbReference type="Gene3D" id="1.50.10.20">
    <property type="match status" value="2"/>
</dbReference>
<dbReference type="PANTHER" id="PTHR11774">
    <property type="entry name" value="GERANYLGERANYL TRANSFERASE TYPE BETA SUBUNIT"/>
    <property type="match status" value="1"/>
</dbReference>
<dbReference type="SUPFAM" id="SSF48239">
    <property type="entry name" value="Terpenoid cyclases/Protein prenyltransferases"/>
    <property type="match status" value="1"/>
</dbReference>
<evidence type="ECO:0000256" key="6">
    <source>
        <dbReference type="ARBA" id="ARBA00022737"/>
    </source>
</evidence>
<feature type="domain" description="Prenyltransferase alpha-alpha toroid" evidence="8">
    <location>
        <begin position="157"/>
        <end position="349"/>
    </location>
</feature>
<dbReference type="Pfam" id="PF00432">
    <property type="entry name" value="Prenyltrans"/>
    <property type="match status" value="2"/>
</dbReference>
<evidence type="ECO:0000313" key="10">
    <source>
        <dbReference type="Proteomes" id="UP001147752"/>
    </source>
</evidence>
<comment type="similarity">
    <text evidence="2">Belongs to the protein prenyltransferase subunit beta family.</text>
</comment>
<feature type="domain" description="Prenyltransferase alpha-alpha toroid" evidence="8">
    <location>
        <begin position="8"/>
        <end position="146"/>
    </location>
</feature>
<accession>A0A9W9SVD1</accession>
<dbReference type="InterPro" id="IPR045089">
    <property type="entry name" value="PGGT1B-like"/>
</dbReference>
<dbReference type="GO" id="GO:0004662">
    <property type="term" value="F:CAAX-protein geranylgeranyltransferase activity"/>
    <property type="evidence" value="ECO:0007669"/>
    <property type="project" value="TreeGrafter"/>
</dbReference>
<name>A0A9W9SVD1_9EURO</name>
<dbReference type="Proteomes" id="UP001147752">
    <property type="component" value="Unassembled WGS sequence"/>
</dbReference>
<keyword evidence="10" id="KW-1185">Reference proteome</keyword>
<evidence type="ECO:0000256" key="7">
    <source>
        <dbReference type="ARBA" id="ARBA00022833"/>
    </source>
</evidence>
<sequence>MTDPNPTFNTERHVKYYLRCLKTFLPSAYTSNDSNRMLLAYLTLSGLDVLGVLQSKTTPEEKQGYIDWLYHCQVPSGGFRGFPGTDFGPEKRNKDNEAWDPANVPATFFALVNLLILGDDLSRVKRRGCLEWLPKVQRADGSFGELVGPEGRVGGLACQTYDGGMAESPFCESHSGHTYCAVGSLDFLRRTSNDLKPPLLSAGSDQFEALITWLASRQTTQLEEPHEDEDDEQLEVAETGSLDDRVRGLPNVQPIEADTISCAGFNGRCNKYADTCYSFWNGATLMMLDQYSVVDEVRNRRYLLEKTQHLVGGFGKGPGDPPDLLHSYFGMVSLAFQGEAGLSPVDPTMGSSERTVRHLESLPWWR</sequence>
<dbReference type="OrthoDB" id="24893at2759"/>
<comment type="cofactor">
    <cofactor evidence="1">
        <name>Zn(2+)</name>
        <dbReference type="ChEBI" id="CHEBI:29105"/>
    </cofactor>
</comment>
<dbReference type="GeneID" id="81460104"/>
<keyword evidence="3" id="KW-0637">Prenyltransferase</keyword>
<dbReference type="GO" id="GO:0046872">
    <property type="term" value="F:metal ion binding"/>
    <property type="evidence" value="ECO:0007669"/>
    <property type="project" value="UniProtKB-KW"/>
</dbReference>
<evidence type="ECO:0000313" key="9">
    <source>
        <dbReference type="EMBL" id="KAJ5385280.1"/>
    </source>
</evidence>
<dbReference type="InterPro" id="IPR008930">
    <property type="entry name" value="Terpenoid_cyclase/PrenylTrfase"/>
</dbReference>
<reference evidence="9" key="2">
    <citation type="journal article" date="2023" name="IMA Fungus">
        <title>Comparative genomic study of the Penicillium genus elucidates a diverse pangenome and 15 lateral gene transfer events.</title>
        <authorList>
            <person name="Petersen C."/>
            <person name="Sorensen T."/>
            <person name="Nielsen M.R."/>
            <person name="Sondergaard T.E."/>
            <person name="Sorensen J.L."/>
            <person name="Fitzpatrick D.A."/>
            <person name="Frisvad J.C."/>
            <person name="Nielsen K.L."/>
        </authorList>
    </citation>
    <scope>NUCLEOTIDE SEQUENCE</scope>
    <source>
        <strain evidence="9">IBT 3081</strain>
    </source>
</reference>
<evidence type="ECO:0000256" key="4">
    <source>
        <dbReference type="ARBA" id="ARBA00022679"/>
    </source>
</evidence>
<protein>
    <submittedName>
        <fullName evidence="9">Terpenoid cyclases/protein prenyltransferase alpha-alpha toroid</fullName>
    </submittedName>
</protein>
<keyword evidence="7" id="KW-0862">Zinc</keyword>
<dbReference type="InterPro" id="IPR001330">
    <property type="entry name" value="Prenyltrans"/>
</dbReference>
<evidence type="ECO:0000256" key="5">
    <source>
        <dbReference type="ARBA" id="ARBA00022723"/>
    </source>
</evidence>
<reference evidence="9" key="1">
    <citation type="submission" date="2022-12" db="EMBL/GenBank/DDBJ databases">
        <authorList>
            <person name="Petersen C."/>
        </authorList>
    </citation>
    <scope>NUCLEOTIDE SEQUENCE</scope>
    <source>
        <strain evidence="9">IBT 3081</strain>
    </source>
</reference>
<organism evidence="9 10">
    <name type="scientific">Penicillium concentricum</name>
    <dbReference type="NCBI Taxonomy" id="293559"/>
    <lineage>
        <taxon>Eukaryota</taxon>
        <taxon>Fungi</taxon>
        <taxon>Dikarya</taxon>
        <taxon>Ascomycota</taxon>
        <taxon>Pezizomycotina</taxon>
        <taxon>Eurotiomycetes</taxon>
        <taxon>Eurotiomycetidae</taxon>
        <taxon>Eurotiales</taxon>
        <taxon>Aspergillaceae</taxon>
        <taxon>Penicillium</taxon>
    </lineage>
</organism>